<evidence type="ECO:0000256" key="4">
    <source>
        <dbReference type="ARBA" id="ARBA00010617"/>
    </source>
</evidence>
<comment type="pathway">
    <text evidence="3">Secondary metabolite biosynthesis; terpenoid biosynthesis.</text>
</comment>
<dbReference type="GO" id="GO:0020037">
    <property type="term" value="F:heme binding"/>
    <property type="evidence" value="ECO:0007669"/>
    <property type="project" value="InterPro"/>
</dbReference>
<gene>
    <name evidence="13" type="ORF">H0H81_000517</name>
</gene>
<sequence>MTGLIFAAMDTTSNALSHTLFLLAKHPEVQEKLRLEIHEAHEQHGEIPHDELVALPYLCRETLRL</sequence>
<dbReference type="SUPFAM" id="SSF48264">
    <property type="entry name" value="Cytochrome P450"/>
    <property type="match status" value="1"/>
</dbReference>
<comment type="similarity">
    <text evidence="4">Belongs to the cytochrome P450 family.</text>
</comment>
<reference evidence="13" key="2">
    <citation type="submission" date="2021-10" db="EMBL/GenBank/DDBJ databases">
        <title>Phylogenomics reveals ancestral predisposition of the termite-cultivated fungus Termitomyces towards a domesticated lifestyle.</title>
        <authorList>
            <person name="Auxier B."/>
            <person name="Grum-Grzhimaylo A."/>
            <person name="Cardenas M.E."/>
            <person name="Lodge J.D."/>
            <person name="Laessoe T."/>
            <person name="Pedersen O."/>
            <person name="Smith M.E."/>
            <person name="Kuyper T.W."/>
            <person name="Franco-Molano E.A."/>
            <person name="Baroni T.J."/>
            <person name="Aanen D.K."/>
        </authorList>
    </citation>
    <scope>NUCLEOTIDE SEQUENCE</scope>
    <source>
        <strain evidence="13">D49</strain>
    </source>
</reference>
<dbReference type="GO" id="GO:0016705">
    <property type="term" value="F:oxidoreductase activity, acting on paired donors, with incorporation or reduction of molecular oxygen"/>
    <property type="evidence" value="ECO:0007669"/>
    <property type="project" value="InterPro"/>
</dbReference>
<dbReference type="Proteomes" id="UP000717328">
    <property type="component" value="Unassembled WGS sequence"/>
</dbReference>
<evidence type="ECO:0000256" key="9">
    <source>
        <dbReference type="ARBA" id="ARBA00023002"/>
    </source>
</evidence>
<dbReference type="InterPro" id="IPR001128">
    <property type="entry name" value="Cyt_P450"/>
</dbReference>
<evidence type="ECO:0000256" key="8">
    <source>
        <dbReference type="ARBA" id="ARBA00022989"/>
    </source>
</evidence>
<evidence type="ECO:0000256" key="7">
    <source>
        <dbReference type="ARBA" id="ARBA00022723"/>
    </source>
</evidence>
<reference evidence="13" key="1">
    <citation type="submission" date="2021-02" db="EMBL/GenBank/DDBJ databases">
        <authorList>
            <person name="Nieuwenhuis M."/>
            <person name="Van De Peppel L.J.J."/>
        </authorList>
    </citation>
    <scope>NUCLEOTIDE SEQUENCE</scope>
    <source>
        <strain evidence="13">D49</strain>
    </source>
</reference>
<name>A0A9P7GHK3_9AGAR</name>
<comment type="caution">
    <text evidence="13">The sequence shown here is derived from an EMBL/GenBank/DDBJ whole genome shotgun (WGS) entry which is preliminary data.</text>
</comment>
<evidence type="ECO:0000256" key="6">
    <source>
        <dbReference type="ARBA" id="ARBA00022692"/>
    </source>
</evidence>
<evidence type="ECO:0000256" key="5">
    <source>
        <dbReference type="ARBA" id="ARBA00022617"/>
    </source>
</evidence>
<evidence type="ECO:0000256" key="10">
    <source>
        <dbReference type="ARBA" id="ARBA00023004"/>
    </source>
</evidence>
<keyword evidence="14" id="KW-1185">Reference proteome</keyword>
<dbReference type="OrthoDB" id="1470350at2759"/>
<dbReference type="InterPro" id="IPR050121">
    <property type="entry name" value="Cytochrome_P450_monoxygenase"/>
</dbReference>
<dbReference type="Gene3D" id="1.10.630.10">
    <property type="entry name" value="Cytochrome P450"/>
    <property type="match status" value="1"/>
</dbReference>
<keyword evidence="12" id="KW-0472">Membrane</keyword>
<dbReference type="InterPro" id="IPR036396">
    <property type="entry name" value="Cyt_P450_sf"/>
</dbReference>
<keyword evidence="10" id="KW-0408">Iron</keyword>
<evidence type="ECO:0008006" key="15">
    <source>
        <dbReference type="Google" id="ProtNLM"/>
    </source>
</evidence>
<dbReference type="AlphaFoldDB" id="A0A9P7GHK3"/>
<evidence type="ECO:0000256" key="2">
    <source>
        <dbReference type="ARBA" id="ARBA00004370"/>
    </source>
</evidence>
<evidence type="ECO:0000256" key="11">
    <source>
        <dbReference type="ARBA" id="ARBA00023033"/>
    </source>
</evidence>
<keyword evidence="8" id="KW-1133">Transmembrane helix</keyword>
<keyword evidence="9" id="KW-0560">Oxidoreductase</keyword>
<keyword evidence="5" id="KW-0349">Heme</keyword>
<organism evidence="13 14">
    <name type="scientific">Sphagnurus paluster</name>
    <dbReference type="NCBI Taxonomy" id="117069"/>
    <lineage>
        <taxon>Eukaryota</taxon>
        <taxon>Fungi</taxon>
        <taxon>Dikarya</taxon>
        <taxon>Basidiomycota</taxon>
        <taxon>Agaricomycotina</taxon>
        <taxon>Agaricomycetes</taxon>
        <taxon>Agaricomycetidae</taxon>
        <taxon>Agaricales</taxon>
        <taxon>Tricholomatineae</taxon>
        <taxon>Lyophyllaceae</taxon>
        <taxon>Sphagnurus</taxon>
    </lineage>
</organism>
<evidence type="ECO:0000313" key="13">
    <source>
        <dbReference type="EMBL" id="KAG5650151.1"/>
    </source>
</evidence>
<dbReference type="GO" id="GO:0005506">
    <property type="term" value="F:iron ion binding"/>
    <property type="evidence" value="ECO:0007669"/>
    <property type="project" value="InterPro"/>
</dbReference>
<keyword evidence="7" id="KW-0479">Metal-binding</keyword>
<accession>A0A9P7GHK3</accession>
<dbReference type="EMBL" id="JABCKI010000538">
    <property type="protein sequence ID" value="KAG5650151.1"/>
    <property type="molecule type" value="Genomic_DNA"/>
</dbReference>
<keyword evidence="6" id="KW-0812">Transmembrane</keyword>
<proteinExistence type="inferred from homology"/>
<dbReference type="GO" id="GO:0016020">
    <property type="term" value="C:membrane"/>
    <property type="evidence" value="ECO:0007669"/>
    <property type="project" value="UniProtKB-SubCell"/>
</dbReference>
<dbReference type="PANTHER" id="PTHR24305:SF166">
    <property type="entry name" value="CYTOCHROME P450 12A4, MITOCHONDRIAL-RELATED"/>
    <property type="match status" value="1"/>
</dbReference>
<evidence type="ECO:0000256" key="1">
    <source>
        <dbReference type="ARBA" id="ARBA00001971"/>
    </source>
</evidence>
<evidence type="ECO:0000256" key="3">
    <source>
        <dbReference type="ARBA" id="ARBA00004721"/>
    </source>
</evidence>
<comment type="subcellular location">
    <subcellularLocation>
        <location evidence="2">Membrane</location>
    </subcellularLocation>
</comment>
<comment type="cofactor">
    <cofactor evidence="1">
        <name>heme</name>
        <dbReference type="ChEBI" id="CHEBI:30413"/>
    </cofactor>
</comment>
<dbReference type="Pfam" id="PF00067">
    <property type="entry name" value="p450"/>
    <property type="match status" value="1"/>
</dbReference>
<evidence type="ECO:0000313" key="14">
    <source>
        <dbReference type="Proteomes" id="UP000717328"/>
    </source>
</evidence>
<keyword evidence="11" id="KW-0503">Monooxygenase</keyword>
<dbReference type="PANTHER" id="PTHR24305">
    <property type="entry name" value="CYTOCHROME P450"/>
    <property type="match status" value="1"/>
</dbReference>
<evidence type="ECO:0000256" key="12">
    <source>
        <dbReference type="ARBA" id="ARBA00023136"/>
    </source>
</evidence>
<dbReference type="GO" id="GO:0004497">
    <property type="term" value="F:monooxygenase activity"/>
    <property type="evidence" value="ECO:0007669"/>
    <property type="project" value="UniProtKB-KW"/>
</dbReference>
<protein>
    <recommendedName>
        <fullName evidence="15">Cytochrome P450</fullName>
    </recommendedName>
</protein>